<gene>
    <name evidence="1" type="ORF">Patl1_14664</name>
</gene>
<protein>
    <submittedName>
        <fullName evidence="1">Uncharacterized protein</fullName>
    </submittedName>
</protein>
<proteinExistence type="predicted"/>
<dbReference type="Proteomes" id="UP001164250">
    <property type="component" value="Chromosome 8"/>
</dbReference>
<dbReference type="EMBL" id="CM047904">
    <property type="protein sequence ID" value="KAJ0091034.1"/>
    <property type="molecule type" value="Genomic_DNA"/>
</dbReference>
<sequence>MSRALALAQKMLFDVNRGEVMDTELPLEYKSQAFLARSLQSQAKKIKTVVAVVDARYLPRLQKYWNTSIPKKFKDFIGESVTSCEDDGETSNHMNKKRFFSNKPVVAVGVEATAVLRASSLTKLLPASTFMKVVTFKFPVLLKFFSNPSLESNGDSFRQHQSFRPKTRNFWIKYFCLKGSNFCCENSGSGPQCHSLYRED</sequence>
<evidence type="ECO:0000313" key="2">
    <source>
        <dbReference type="Proteomes" id="UP001164250"/>
    </source>
</evidence>
<organism evidence="1 2">
    <name type="scientific">Pistacia atlantica</name>
    <dbReference type="NCBI Taxonomy" id="434234"/>
    <lineage>
        <taxon>Eukaryota</taxon>
        <taxon>Viridiplantae</taxon>
        <taxon>Streptophyta</taxon>
        <taxon>Embryophyta</taxon>
        <taxon>Tracheophyta</taxon>
        <taxon>Spermatophyta</taxon>
        <taxon>Magnoliopsida</taxon>
        <taxon>eudicotyledons</taxon>
        <taxon>Gunneridae</taxon>
        <taxon>Pentapetalae</taxon>
        <taxon>rosids</taxon>
        <taxon>malvids</taxon>
        <taxon>Sapindales</taxon>
        <taxon>Anacardiaceae</taxon>
        <taxon>Pistacia</taxon>
    </lineage>
</organism>
<reference evidence="2" key="1">
    <citation type="journal article" date="2023" name="G3 (Bethesda)">
        <title>Genome assembly and association tests identify interacting loci associated with vigor, precocity, and sex in interspecific pistachio rootstocks.</title>
        <authorList>
            <person name="Palmer W."/>
            <person name="Jacygrad E."/>
            <person name="Sagayaradj S."/>
            <person name="Cavanaugh K."/>
            <person name="Han R."/>
            <person name="Bertier L."/>
            <person name="Beede B."/>
            <person name="Kafkas S."/>
            <person name="Golino D."/>
            <person name="Preece J."/>
            <person name="Michelmore R."/>
        </authorList>
    </citation>
    <scope>NUCLEOTIDE SEQUENCE [LARGE SCALE GENOMIC DNA]</scope>
</reference>
<name>A0ACC1AWM1_9ROSI</name>
<accession>A0ACC1AWM1</accession>
<evidence type="ECO:0000313" key="1">
    <source>
        <dbReference type="EMBL" id="KAJ0091034.1"/>
    </source>
</evidence>
<comment type="caution">
    <text evidence="1">The sequence shown here is derived from an EMBL/GenBank/DDBJ whole genome shotgun (WGS) entry which is preliminary data.</text>
</comment>
<keyword evidence="2" id="KW-1185">Reference proteome</keyword>